<dbReference type="InterPro" id="IPR043129">
    <property type="entry name" value="ATPase_NBD"/>
</dbReference>
<dbReference type="PANTHER" id="PTHR40278:SF1">
    <property type="entry name" value="DNA UTILIZATION PROTEIN HOFN"/>
    <property type="match status" value="1"/>
</dbReference>
<dbReference type="EMBL" id="JPQT01000096">
    <property type="protein sequence ID" value="KFE52690.1"/>
    <property type="molecule type" value="Genomic_DNA"/>
</dbReference>
<dbReference type="SUPFAM" id="SSF53067">
    <property type="entry name" value="Actin-like ATPase domain"/>
    <property type="match status" value="1"/>
</dbReference>
<evidence type="ECO:0000313" key="2">
    <source>
        <dbReference type="EMBL" id="KFE52690.1"/>
    </source>
</evidence>
<sequence>MNRFISARLTTLPAPVLALVERIAQEWRGSLLQRGWHLWLVELRACLPQKLQRLLIHDTPEQLHAWPLTAPLPVLPAEVQQILLLPPSAVLIQTLQLPLAAARNLATVVGYELDRFTPFDASQLYFVARQERRNAASIEVTLVAILRERLDQILAECATLGLQPHAVDVGGGDGQRMGIDLLPIPLRPRQRRSGLGLQRKLAWLCGGLLIAAMLLWLDDRQRLLTEMENTVRAQKSQVAEVQKIRQQLTNTRGAANYLIRRKAAQPPLAALLNELTACLPRDTWIDQLEINDSAEVSFSGQSAKASALIARIKDCHSLENAQFQGVIQPDAQTGKDHFSLRAHLHQEAADAPTTDTP</sequence>
<comment type="caution">
    <text evidence="2">The sequence shown here is derived from an EMBL/GenBank/DDBJ whole genome shotgun (WGS) entry which is preliminary data.</text>
</comment>
<proteinExistence type="predicted"/>
<dbReference type="Gene3D" id="3.30.420.380">
    <property type="match status" value="1"/>
</dbReference>
<organism evidence="2 3">
    <name type="scientific">Pseudomonas syringae</name>
    <dbReference type="NCBI Taxonomy" id="317"/>
    <lineage>
        <taxon>Bacteria</taxon>
        <taxon>Pseudomonadati</taxon>
        <taxon>Pseudomonadota</taxon>
        <taxon>Gammaproteobacteria</taxon>
        <taxon>Pseudomonadales</taxon>
        <taxon>Pseudomonadaceae</taxon>
        <taxon>Pseudomonas</taxon>
    </lineage>
</organism>
<dbReference type="InterPro" id="IPR024230">
    <property type="entry name" value="GspL_cyto_dom"/>
</dbReference>
<name>A0A085VB77_PSESX</name>
<dbReference type="AlphaFoldDB" id="A0A085VB77"/>
<dbReference type="PANTHER" id="PTHR40278">
    <property type="entry name" value="DNA UTILIZATION PROTEIN HOFN"/>
    <property type="match status" value="1"/>
</dbReference>
<dbReference type="InterPro" id="IPR007813">
    <property type="entry name" value="PilN"/>
</dbReference>
<reference evidence="2 3" key="1">
    <citation type="submission" date="2014-07" db="EMBL/GenBank/DDBJ databases">
        <title>Draft Genome Sequences of Environmental Pseudomonas syringae strains.</title>
        <authorList>
            <person name="Baltrus D.A."/>
            <person name="Berge O."/>
            <person name="Morris C."/>
        </authorList>
    </citation>
    <scope>NUCLEOTIDE SEQUENCE [LARGE SCALE GENOMIC DNA]</scope>
    <source>
        <strain evidence="2 3">CEB003</strain>
    </source>
</reference>
<dbReference type="Pfam" id="PF05137">
    <property type="entry name" value="PilN"/>
    <property type="match status" value="1"/>
</dbReference>
<gene>
    <name evidence="2" type="ORF">IV02_07370</name>
</gene>
<dbReference type="Proteomes" id="UP000028643">
    <property type="component" value="Unassembled WGS sequence"/>
</dbReference>
<evidence type="ECO:0000313" key="3">
    <source>
        <dbReference type="Proteomes" id="UP000028643"/>
    </source>
</evidence>
<dbReference type="Pfam" id="PF05134">
    <property type="entry name" value="T2SSL"/>
    <property type="match status" value="1"/>
</dbReference>
<accession>A0A085VB77</accession>
<dbReference type="InterPro" id="IPR052534">
    <property type="entry name" value="Extracell_DNA_Util/SecSys_Comp"/>
</dbReference>
<evidence type="ECO:0000259" key="1">
    <source>
        <dbReference type="Pfam" id="PF05134"/>
    </source>
</evidence>
<feature type="domain" description="GspL cytoplasmic actin-ATPase-like" evidence="1">
    <location>
        <begin position="80"/>
        <end position="167"/>
    </location>
</feature>
<protein>
    <submittedName>
        <fullName evidence="2">General secretion pathway protein GspL</fullName>
    </submittedName>
</protein>
<dbReference type="PATRIC" id="fig|317.174.peg.1499"/>
<dbReference type="RefSeq" id="WP_047573308.1">
    <property type="nucleotide sequence ID" value="NZ_JPQT01000096.1"/>
</dbReference>